<dbReference type="EMBL" id="FN654202">
    <property type="protein sequence ID" value="CBY16420.1"/>
    <property type="molecule type" value="Genomic_DNA"/>
</dbReference>
<dbReference type="AlphaFoldDB" id="E4Y3M4"/>
<protein>
    <submittedName>
        <fullName evidence="1">Uncharacterized protein</fullName>
    </submittedName>
</protein>
<keyword evidence="2" id="KW-1185">Reference proteome</keyword>
<sequence>IHVNRNKTKITHTNIYIFPCLTNKSISVNQTFA</sequence>
<evidence type="ECO:0000313" key="2">
    <source>
        <dbReference type="Proteomes" id="UP000001307"/>
    </source>
</evidence>
<evidence type="ECO:0000313" key="1">
    <source>
        <dbReference type="EMBL" id="CBY16420.1"/>
    </source>
</evidence>
<gene>
    <name evidence="1" type="ORF">GSOID_T00001583001</name>
</gene>
<name>E4Y3M4_OIKDI</name>
<feature type="non-terminal residue" evidence="1">
    <location>
        <position position="1"/>
    </location>
</feature>
<dbReference type="Proteomes" id="UP000001307">
    <property type="component" value="Unassembled WGS sequence"/>
</dbReference>
<dbReference type="InParanoid" id="E4Y3M4"/>
<proteinExistence type="predicted"/>
<reference evidence="1" key="1">
    <citation type="journal article" date="2010" name="Science">
        <title>Plasticity of animal genome architecture unmasked by rapid evolution of a pelagic tunicate.</title>
        <authorList>
            <person name="Denoeud F."/>
            <person name="Henriet S."/>
            <person name="Mungpakdee S."/>
            <person name="Aury J.M."/>
            <person name="Da Silva C."/>
            <person name="Brinkmann H."/>
            <person name="Mikhaleva J."/>
            <person name="Olsen L.C."/>
            <person name="Jubin C."/>
            <person name="Canestro C."/>
            <person name="Bouquet J.M."/>
            <person name="Danks G."/>
            <person name="Poulain J."/>
            <person name="Campsteijn C."/>
            <person name="Adamski M."/>
            <person name="Cross I."/>
            <person name="Yadetie F."/>
            <person name="Muffato M."/>
            <person name="Louis A."/>
            <person name="Butcher S."/>
            <person name="Tsagkogeorga G."/>
            <person name="Konrad A."/>
            <person name="Singh S."/>
            <person name="Jensen M.F."/>
            <person name="Cong E.H."/>
            <person name="Eikeseth-Otteraa H."/>
            <person name="Noel B."/>
            <person name="Anthouard V."/>
            <person name="Porcel B.M."/>
            <person name="Kachouri-Lafond R."/>
            <person name="Nishino A."/>
            <person name="Ugolini M."/>
            <person name="Chourrout P."/>
            <person name="Nishida H."/>
            <person name="Aasland R."/>
            <person name="Huzurbazar S."/>
            <person name="Westhof E."/>
            <person name="Delsuc F."/>
            <person name="Lehrach H."/>
            <person name="Reinhardt R."/>
            <person name="Weissenbach J."/>
            <person name="Roy S.W."/>
            <person name="Artiguenave F."/>
            <person name="Postlethwait J.H."/>
            <person name="Manak J.R."/>
            <person name="Thompson E.M."/>
            <person name="Jaillon O."/>
            <person name="Du Pasquier L."/>
            <person name="Boudinot P."/>
            <person name="Liberles D.A."/>
            <person name="Volff J.N."/>
            <person name="Philippe H."/>
            <person name="Lenhard B."/>
            <person name="Roest Crollius H."/>
            <person name="Wincker P."/>
            <person name="Chourrout D."/>
        </authorList>
    </citation>
    <scope>NUCLEOTIDE SEQUENCE [LARGE SCALE GENOMIC DNA]</scope>
</reference>
<accession>E4Y3M4</accession>
<organism evidence="1">
    <name type="scientific">Oikopleura dioica</name>
    <name type="common">Tunicate</name>
    <dbReference type="NCBI Taxonomy" id="34765"/>
    <lineage>
        <taxon>Eukaryota</taxon>
        <taxon>Metazoa</taxon>
        <taxon>Chordata</taxon>
        <taxon>Tunicata</taxon>
        <taxon>Appendicularia</taxon>
        <taxon>Copelata</taxon>
        <taxon>Oikopleuridae</taxon>
        <taxon>Oikopleura</taxon>
    </lineage>
</organism>